<dbReference type="PANTHER" id="PTHR31644">
    <property type="entry name" value="TRANSCRIPTIONAL ACTIVATOR ARO80-RELATED"/>
    <property type="match status" value="1"/>
</dbReference>
<protein>
    <recommendedName>
        <fullName evidence="3">Zn(2)-C6 fungal-type domain-containing protein</fullName>
    </recommendedName>
</protein>
<dbReference type="Gene3D" id="4.10.240.10">
    <property type="entry name" value="Zn(2)-C6 fungal-type DNA-binding domain"/>
    <property type="match status" value="1"/>
</dbReference>
<dbReference type="CDD" id="cd00067">
    <property type="entry name" value="GAL4"/>
    <property type="match status" value="1"/>
</dbReference>
<dbReference type="GO" id="GO:0005634">
    <property type="term" value="C:nucleus"/>
    <property type="evidence" value="ECO:0007669"/>
    <property type="project" value="TreeGrafter"/>
</dbReference>
<dbReference type="OrthoDB" id="2262349at2759"/>
<dbReference type="SMART" id="SM00066">
    <property type="entry name" value="GAL4"/>
    <property type="match status" value="1"/>
</dbReference>
<dbReference type="SUPFAM" id="SSF57701">
    <property type="entry name" value="Zn2/Cys6 DNA-binding domain"/>
    <property type="match status" value="1"/>
</dbReference>
<feature type="compositionally biased region" description="Polar residues" evidence="2">
    <location>
        <begin position="97"/>
        <end position="116"/>
    </location>
</feature>
<organism evidence="4 5">
    <name type="scientific">Rhizodiscina lignyota</name>
    <dbReference type="NCBI Taxonomy" id="1504668"/>
    <lineage>
        <taxon>Eukaryota</taxon>
        <taxon>Fungi</taxon>
        <taxon>Dikarya</taxon>
        <taxon>Ascomycota</taxon>
        <taxon>Pezizomycotina</taxon>
        <taxon>Dothideomycetes</taxon>
        <taxon>Pleosporomycetidae</taxon>
        <taxon>Aulographales</taxon>
        <taxon>Rhizodiscinaceae</taxon>
        <taxon>Rhizodiscina</taxon>
    </lineage>
</organism>
<keyword evidence="1" id="KW-0539">Nucleus</keyword>
<dbReference type="EMBL" id="ML978121">
    <property type="protein sequence ID" value="KAF2104934.1"/>
    <property type="molecule type" value="Genomic_DNA"/>
</dbReference>
<feature type="compositionally biased region" description="Low complexity" evidence="2">
    <location>
        <begin position="802"/>
        <end position="811"/>
    </location>
</feature>
<comment type="caution">
    <text evidence="4">The sequence shown here is derived from an EMBL/GenBank/DDBJ whole genome shotgun (WGS) entry which is preliminary data.</text>
</comment>
<proteinExistence type="predicted"/>
<dbReference type="PROSITE" id="PS00463">
    <property type="entry name" value="ZN2_CY6_FUNGAL_1"/>
    <property type="match status" value="1"/>
</dbReference>
<feature type="compositionally biased region" description="Basic and acidic residues" evidence="2">
    <location>
        <begin position="77"/>
        <end position="95"/>
    </location>
</feature>
<evidence type="ECO:0000256" key="2">
    <source>
        <dbReference type="SAM" id="MobiDB-lite"/>
    </source>
</evidence>
<sequence length="946" mass="105786">SPPPAAVGGDGSKHTRTYQACIPCRRRKVRCDMGPVDAPHEPPCLRCRRESKDCYFSSTRRKRKQADGSDEQEEEADVKYEENNRRKLARSEPRSEVTPTRHPQIQPNGYSAQENSGGHPPLTPNGSVGRFEPLRRPHTRVEPKVEEDEATVDQSISHLQKGEIFGGHDALNLLASAARSNGDMPLHRAGSSGSMARPGTAGHTPASFASFNSPQGFPPATRNVAEFHHGPHADPSTSATINGSAIEESGVEQAIQAWNAFKFVRSGWFTAQEGIAYIDYFYKYVAPLTPIVLPNFRDPASHDRLLSTEPVLALTILSISSRFMKLEGPGADSRPPKIHDEIWTYLKGMIHRIHWGQEKFGANFVGTGAQPLSDVNPLTRKGLRTLGTIEGLMLLTEWHPRDLHFPADADDNELMAPNGFLRQSSAPSLTTGGTLRIDNWLEPCWRSDRLCWMLLGDAMSLAMEIGVFDDTSQKMFQQENQQMDPKAVKDYYTRKGHLKDLLGIYITQTAGRLGLTSMLPHKYLEDCFEGTPEERLQARIRRQSFTTMVLHFWTDLASIMHDGNKRMFPNRIVTRELIRKGEYLKLIRDFQPQLAHWRREFDRCKIIPIHMQHIMNIEYEYARVYLNGLALQAVIERCIHNSPTRVHAQLGLPHAVDTSASAEKETIPASVLTKWIGNDRPYIAEIIDACRNVLRIVDKLYPEDYLKHVPVRTYFRIISIVMILLKTLAFGGLEDDIILSLSLLEKAVNCMRTSVVDDIHVIKSFCDLCDTLQKRTKAQLVRMHANGNGRSRGHSKSPSVPTTQATAAAGAPSSEWTTTNGTFPRQQNYYTAPSNGFSQAQYSNNISATSNRMVHDQRGANPALYGISTETYDPDTNNMTVMPPPTFGDGSTNYELANDGFGFDNDSNPYWLALPLDSLVEHRGTDVTQTTYGPDIGGVDLLDVLL</sequence>
<reference evidence="4" key="1">
    <citation type="journal article" date="2020" name="Stud. Mycol.">
        <title>101 Dothideomycetes genomes: a test case for predicting lifestyles and emergence of pathogens.</title>
        <authorList>
            <person name="Haridas S."/>
            <person name="Albert R."/>
            <person name="Binder M."/>
            <person name="Bloem J."/>
            <person name="Labutti K."/>
            <person name="Salamov A."/>
            <person name="Andreopoulos B."/>
            <person name="Baker S."/>
            <person name="Barry K."/>
            <person name="Bills G."/>
            <person name="Bluhm B."/>
            <person name="Cannon C."/>
            <person name="Castanera R."/>
            <person name="Culley D."/>
            <person name="Daum C."/>
            <person name="Ezra D."/>
            <person name="Gonzalez J."/>
            <person name="Henrissat B."/>
            <person name="Kuo A."/>
            <person name="Liang C."/>
            <person name="Lipzen A."/>
            <person name="Lutzoni F."/>
            <person name="Magnuson J."/>
            <person name="Mondo S."/>
            <person name="Nolan M."/>
            <person name="Ohm R."/>
            <person name="Pangilinan J."/>
            <person name="Park H.-J."/>
            <person name="Ramirez L."/>
            <person name="Alfaro M."/>
            <person name="Sun H."/>
            <person name="Tritt A."/>
            <person name="Yoshinaga Y."/>
            <person name="Zwiers L.-H."/>
            <person name="Turgeon B."/>
            <person name="Goodwin S."/>
            <person name="Spatafora J."/>
            <person name="Crous P."/>
            <person name="Grigoriev I."/>
        </authorList>
    </citation>
    <scope>NUCLEOTIDE SEQUENCE</scope>
    <source>
        <strain evidence="4">CBS 133067</strain>
    </source>
</reference>
<feature type="region of interest" description="Disordered" evidence="2">
    <location>
        <begin position="55"/>
        <end position="152"/>
    </location>
</feature>
<keyword evidence="5" id="KW-1185">Reference proteome</keyword>
<dbReference type="Proteomes" id="UP000799772">
    <property type="component" value="Unassembled WGS sequence"/>
</dbReference>
<feature type="compositionally biased region" description="Polar residues" evidence="2">
    <location>
        <begin position="814"/>
        <end position="828"/>
    </location>
</feature>
<dbReference type="AlphaFoldDB" id="A0A9P4MGZ4"/>
<evidence type="ECO:0000313" key="5">
    <source>
        <dbReference type="Proteomes" id="UP000799772"/>
    </source>
</evidence>
<feature type="compositionally biased region" description="Basic and acidic residues" evidence="2">
    <location>
        <begin position="132"/>
        <end position="144"/>
    </location>
</feature>
<dbReference type="InterPro" id="IPR036864">
    <property type="entry name" value="Zn2-C6_fun-type_DNA-bd_sf"/>
</dbReference>
<feature type="domain" description="Zn(2)-C6 fungal-type" evidence="3">
    <location>
        <begin position="20"/>
        <end position="56"/>
    </location>
</feature>
<dbReference type="PROSITE" id="PS50048">
    <property type="entry name" value="ZN2_CY6_FUNGAL_2"/>
    <property type="match status" value="1"/>
</dbReference>
<evidence type="ECO:0000313" key="4">
    <source>
        <dbReference type="EMBL" id="KAF2104934.1"/>
    </source>
</evidence>
<feature type="region of interest" description="Disordered" evidence="2">
    <location>
        <begin position="184"/>
        <end position="215"/>
    </location>
</feature>
<dbReference type="InterPro" id="IPR052780">
    <property type="entry name" value="AAA_Catabolism_Regulators"/>
</dbReference>
<evidence type="ECO:0000259" key="3">
    <source>
        <dbReference type="PROSITE" id="PS50048"/>
    </source>
</evidence>
<evidence type="ECO:0000256" key="1">
    <source>
        <dbReference type="ARBA" id="ARBA00023242"/>
    </source>
</evidence>
<name>A0A9P4MGZ4_9PEZI</name>
<dbReference type="GO" id="GO:0009074">
    <property type="term" value="P:aromatic amino acid family catabolic process"/>
    <property type="evidence" value="ECO:0007669"/>
    <property type="project" value="TreeGrafter"/>
</dbReference>
<dbReference type="GO" id="GO:0008270">
    <property type="term" value="F:zinc ion binding"/>
    <property type="evidence" value="ECO:0007669"/>
    <property type="project" value="InterPro"/>
</dbReference>
<dbReference type="Pfam" id="PF00172">
    <property type="entry name" value="Zn_clus"/>
    <property type="match status" value="1"/>
</dbReference>
<feature type="non-terminal residue" evidence="4">
    <location>
        <position position="1"/>
    </location>
</feature>
<feature type="non-terminal residue" evidence="4">
    <location>
        <position position="946"/>
    </location>
</feature>
<dbReference type="GO" id="GO:0000981">
    <property type="term" value="F:DNA-binding transcription factor activity, RNA polymerase II-specific"/>
    <property type="evidence" value="ECO:0007669"/>
    <property type="project" value="InterPro"/>
</dbReference>
<dbReference type="GO" id="GO:0045944">
    <property type="term" value="P:positive regulation of transcription by RNA polymerase II"/>
    <property type="evidence" value="ECO:0007669"/>
    <property type="project" value="TreeGrafter"/>
</dbReference>
<gene>
    <name evidence="4" type="ORF">NA57DRAFT_27337</name>
</gene>
<feature type="region of interest" description="Disordered" evidence="2">
    <location>
        <begin position="786"/>
        <end position="828"/>
    </location>
</feature>
<accession>A0A9P4MGZ4</accession>
<dbReference type="PANTHER" id="PTHR31644:SF2">
    <property type="entry name" value="TRANSCRIPTIONAL ACTIVATOR ARO80-RELATED"/>
    <property type="match status" value="1"/>
</dbReference>
<dbReference type="InterPro" id="IPR001138">
    <property type="entry name" value="Zn2Cys6_DnaBD"/>
</dbReference>